<keyword evidence="5" id="KW-1185">Reference proteome</keyword>
<feature type="domain" description="SHSP" evidence="3">
    <location>
        <begin position="40"/>
        <end position="155"/>
    </location>
</feature>
<protein>
    <submittedName>
        <fullName evidence="4">HSP20 family protein</fullName>
    </submittedName>
</protein>
<dbReference type="InterPro" id="IPR031107">
    <property type="entry name" value="Small_HSP"/>
</dbReference>
<dbReference type="EMBL" id="QKUF01000027">
    <property type="protein sequence ID" value="PZW23346.1"/>
    <property type="molecule type" value="Genomic_DNA"/>
</dbReference>
<dbReference type="Proteomes" id="UP000248806">
    <property type="component" value="Unassembled WGS sequence"/>
</dbReference>
<comment type="caution">
    <text evidence="4">The sequence shown here is derived from an EMBL/GenBank/DDBJ whole genome shotgun (WGS) entry which is preliminary data.</text>
</comment>
<evidence type="ECO:0000313" key="5">
    <source>
        <dbReference type="Proteomes" id="UP000248806"/>
    </source>
</evidence>
<name>A0A326U0N5_THEHA</name>
<dbReference type="OrthoDB" id="162940at2"/>
<dbReference type="AlphaFoldDB" id="A0A326U0N5"/>
<dbReference type="Gene3D" id="2.60.40.790">
    <property type="match status" value="1"/>
</dbReference>
<dbReference type="PANTHER" id="PTHR11527">
    <property type="entry name" value="HEAT-SHOCK PROTEIN 20 FAMILY MEMBER"/>
    <property type="match status" value="1"/>
</dbReference>
<dbReference type="PROSITE" id="PS01031">
    <property type="entry name" value="SHSP"/>
    <property type="match status" value="1"/>
</dbReference>
<reference evidence="4 5" key="1">
    <citation type="submission" date="2018-06" db="EMBL/GenBank/DDBJ databases">
        <title>Genomic Encyclopedia of Archaeal and Bacterial Type Strains, Phase II (KMG-II): from individual species to whole genera.</title>
        <authorList>
            <person name="Goeker M."/>
        </authorList>
    </citation>
    <scope>NUCLEOTIDE SEQUENCE [LARGE SCALE GENOMIC DNA]</scope>
    <source>
        <strain evidence="4 5">ATCC BAA-1881</strain>
    </source>
</reference>
<dbReference type="InterPro" id="IPR008978">
    <property type="entry name" value="HSP20-like_chaperone"/>
</dbReference>
<sequence>MRMRYKQVTYRYIEGSQHRLEQHYRRLLHDALRQGQSSLVQSSTTWRPLADILESPQRMLVKVELAGVQEDEIEVTLYQDALVVSGVRRNASEYQESLCYHEAQIRYGPFRLEVFIPYPVNRDAVTARYECGFLWVDIPKQQIEQKPLPSDMPDE</sequence>
<evidence type="ECO:0000259" key="3">
    <source>
        <dbReference type="PROSITE" id="PS01031"/>
    </source>
</evidence>
<dbReference type="InterPro" id="IPR002068">
    <property type="entry name" value="A-crystallin/Hsp20_dom"/>
</dbReference>
<accession>A0A326U0N5</accession>
<evidence type="ECO:0000256" key="1">
    <source>
        <dbReference type="PROSITE-ProRule" id="PRU00285"/>
    </source>
</evidence>
<comment type="similarity">
    <text evidence="1 2">Belongs to the small heat shock protein (HSP20) family.</text>
</comment>
<evidence type="ECO:0000313" key="4">
    <source>
        <dbReference type="EMBL" id="PZW23346.1"/>
    </source>
</evidence>
<proteinExistence type="inferred from homology"/>
<evidence type="ECO:0000256" key="2">
    <source>
        <dbReference type="RuleBase" id="RU003616"/>
    </source>
</evidence>
<organism evidence="4 5">
    <name type="scientific">Thermosporothrix hazakensis</name>
    <dbReference type="NCBI Taxonomy" id="644383"/>
    <lineage>
        <taxon>Bacteria</taxon>
        <taxon>Bacillati</taxon>
        <taxon>Chloroflexota</taxon>
        <taxon>Ktedonobacteria</taxon>
        <taxon>Ktedonobacterales</taxon>
        <taxon>Thermosporotrichaceae</taxon>
        <taxon>Thermosporothrix</taxon>
    </lineage>
</organism>
<gene>
    <name evidence="4" type="ORF">EI42_05144</name>
</gene>
<dbReference type="CDD" id="cd06464">
    <property type="entry name" value="ACD_sHsps-like"/>
    <property type="match status" value="1"/>
</dbReference>
<dbReference type="SUPFAM" id="SSF49764">
    <property type="entry name" value="HSP20-like chaperones"/>
    <property type="match status" value="1"/>
</dbReference>
<dbReference type="Pfam" id="PF00011">
    <property type="entry name" value="HSP20"/>
    <property type="match status" value="1"/>
</dbReference>